<accession>A0ABV8TR65</accession>
<protein>
    <recommendedName>
        <fullName evidence="4">Tryptophan-rich sensory protein</fullName>
    </recommendedName>
</protein>
<dbReference type="Proteomes" id="UP001595824">
    <property type="component" value="Unassembled WGS sequence"/>
</dbReference>
<evidence type="ECO:0000256" key="1">
    <source>
        <dbReference type="SAM" id="Phobius"/>
    </source>
</evidence>
<evidence type="ECO:0000313" key="3">
    <source>
        <dbReference type="Proteomes" id="UP001595824"/>
    </source>
</evidence>
<keyword evidence="1" id="KW-0812">Transmembrane</keyword>
<organism evidence="2 3">
    <name type="scientific">Streptomyces andamanensis</name>
    <dbReference type="NCBI Taxonomy" id="1565035"/>
    <lineage>
        <taxon>Bacteria</taxon>
        <taxon>Bacillati</taxon>
        <taxon>Actinomycetota</taxon>
        <taxon>Actinomycetes</taxon>
        <taxon>Kitasatosporales</taxon>
        <taxon>Streptomycetaceae</taxon>
        <taxon>Streptomyces</taxon>
    </lineage>
</organism>
<comment type="caution">
    <text evidence="2">The sequence shown here is derived from an EMBL/GenBank/DDBJ whole genome shotgun (WGS) entry which is preliminary data.</text>
</comment>
<evidence type="ECO:0008006" key="4">
    <source>
        <dbReference type="Google" id="ProtNLM"/>
    </source>
</evidence>
<feature type="transmembrane region" description="Helical" evidence="1">
    <location>
        <begin position="23"/>
        <end position="41"/>
    </location>
</feature>
<evidence type="ECO:0000313" key="2">
    <source>
        <dbReference type="EMBL" id="MFC4333223.1"/>
    </source>
</evidence>
<keyword evidence="3" id="KW-1185">Reference proteome</keyword>
<keyword evidence="1" id="KW-0472">Membrane</keyword>
<reference evidence="3" key="1">
    <citation type="journal article" date="2019" name="Int. J. Syst. Evol. Microbiol.">
        <title>The Global Catalogue of Microorganisms (GCM) 10K type strain sequencing project: providing services to taxonomists for standard genome sequencing and annotation.</title>
        <authorList>
            <consortium name="The Broad Institute Genomics Platform"/>
            <consortium name="The Broad Institute Genome Sequencing Center for Infectious Disease"/>
            <person name="Wu L."/>
            <person name="Ma J."/>
        </authorList>
    </citation>
    <scope>NUCLEOTIDE SEQUENCE [LARGE SCALE GENOMIC DNA]</scope>
    <source>
        <strain evidence="3">PCU 347</strain>
    </source>
</reference>
<dbReference type="EMBL" id="JBHSDP010000029">
    <property type="protein sequence ID" value="MFC4333223.1"/>
    <property type="molecule type" value="Genomic_DNA"/>
</dbReference>
<sequence>MAVTATLGAGAGAGAGATAARPLVPYAAWCLFAIVLNTSLVRRDA</sequence>
<dbReference type="Gene3D" id="1.20.1260.100">
    <property type="entry name" value="TspO/MBR protein"/>
    <property type="match status" value="1"/>
</dbReference>
<name>A0ABV8TR65_9ACTN</name>
<dbReference type="RefSeq" id="WP_381744558.1">
    <property type="nucleotide sequence ID" value="NZ_JBHSDP010000029.1"/>
</dbReference>
<keyword evidence="1" id="KW-1133">Transmembrane helix</keyword>
<proteinExistence type="predicted"/>
<dbReference type="InterPro" id="IPR038330">
    <property type="entry name" value="TspO/MBR-related_sf"/>
</dbReference>
<gene>
    <name evidence="2" type="ORF">ACFPC0_36790</name>
</gene>